<proteinExistence type="predicted"/>
<feature type="compositionally biased region" description="Basic residues" evidence="1">
    <location>
        <begin position="266"/>
        <end position="276"/>
    </location>
</feature>
<evidence type="ECO:0000313" key="3">
    <source>
        <dbReference type="Proteomes" id="UP001182556"/>
    </source>
</evidence>
<feature type="region of interest" description="Disordered" evidence="1">
    <location>
        <begin position="310"/>
        <end position="336"/>
    </location>
</feature>
<dbReference type="EMBL" id="JAODAN010000012">
    <property type="protein sequence ID" value="KAK1920851.1"/>
    <property type="molecule type" value="Genomic_DNA"/>
</dbReference>
<organism evidence="2 3">
    <name type="scientific">Papiliotrema laurentii</name>
    <name type="common">Cryptococcus laurentii</name>
    <dbReference type="NCBI Taxonomy" id="5418"/>
    <lineage>
        <taxon>Eukaryota</taxon>
        <taxon>Fungi</taxon>
        <taxon>Dikarya</taxon>
        <taxon>Basidiomycota</taxon>
        <taxon>Agaricomycotina</taxon>
        <taxon>Tremellomycetes</taxon>
        <taxon>Tremellales</taxon>
        <taxon>Rhynchogastremaceae</taxon>
        <taxon>Papiliotrema</taxon>
    </lineage>
</organism>
<dbReference type="PANTHER" id="PTHR28158:SF1">
    <property type="entry name" value="SMALL RIBOSOMAL SUBUNIT PROTEIN MS45"/>
    <property type="match status" value="1"/>
</dbReference>
<dbReference type="GO" id="GO:0032543">
    <property type="term" value="P:mitochondrial translation"/>
    <property type="evidence" value="ECO:0007669"/>
    <property type="project" value="TreeGrafter"/>
</dbReference>
<sequence>MAFASSIAGPSRIPLQACASSCRRSALAASRSYATASDEGESSSSANAAASFYGTDRRGGRDKTRGVSFSVWKRTLGRELELPEKGQKAKWLGGNVPYPMNPSFRPPPPLGDEMQEALYREMQSGKKTLGEISAEFNVGRARLDAIRKLKEIEAEYRRQSLPLQTAFKEGMEPLLGSPSLVQARWSRDDGAARAGGNESVAAEADEERRWMAGIGEGGAFGNRNKEEEGMERTVFDWRGEDDLLDAKAAGLEPSVFPTPDTEKAQRQARMKALKSQRGKLPELIIPTKAPTTTWRFVDVSRVGIPQHPQVVHAMEKRTKLTEKKAAQRRKKKGVFE</sequence>
<dbReference type="GO" id="GO:0005763">
    <property type="term" value="C:mitochondrial small ribosomal subunit"/>
    <property type="evidence" value="ECO:0007669"/>
    <property type="project" value="TreeGrafter"/>
</dbReference>
<comment type="caution">
    <text evidence="2">The sequence shown here is derived from an EMBL/GenBank/DDBJ whole genome shotgun (WGS) entry which is preliminary data.</text>
</comment>
<evidence type="ECO:0000313" key="2">
    <source>
        <dbReference type="EMBL" id="KAK1920851.1"/>
    </source>
</evidence>
<accession>A0AAD9CS44</accession>
<dbReference type="GO" id="GO:0003735">
    <property type="term" value="F:structural constituent of ribosome"/>
    <property type="evidence" value="ECO:0007669"/>
    <property type="project" value="TreeGrafter"/>
</dbReference>
<dbReference type="AlphaFoldDB" id="A0AAD9CS44"/>
<evidence type="ECO:0000256" key="1">
    <source>
        <dbReference type="SAM" id="MobiDB-lite"/>
    </source>
</evidence>
<gene>
    <name evidence="2" type="ORF">DB88DRAFT_501250</name>
</gene>
<dbReference type="PANTHER" id="PTHR28158">
    <property type="entry name" value="37S RIBOSOMAL PROTEIN S35, MITOCHONDRIAL"/>
    <property type="match status" value="1"/>
</dbReference>
<dbReference type="Pfam" id="PF12298">
    <property type="entry name" value="Bot1p"/>
    <property type="match status" value="1"/>
</dbReference>
<reference evidence="2" key="1">
    <citation type="submission" date="2023-02" db="EMBL/GenBank/DDBJ databases">
        <title>Identification and recombinant expression of a fungal hydrolase from Papiliotrema laurentii that hydrolyzes apple cutin and clears colloidal polyester polyurethane.</title>
        <authorList>
            <consortium name="DOE Joint Genome Institute"/>
            <person name="Roman V.A."/>
            <person name="Bojanowski C."/>
            <person name="Crable B.R."/>
            <person name="Wagner D.N."/>
            <person name="Hung C.S."/>
            <person name="Nadeau L.J."/>
            <person name="Schratz L."/>
            <person name="Haridas S."/>
            <person name="Pangilinan J."/>
            <person name="Lipzen A."/>
            <person name="Na H."/>
            <person name="Yan M."/>
            <person name="Ng V."/>
            <person name="Grigoriev I.V."/>
            <person name="Spatafora J.W."/>
            <person name="Barlow D."/>
            <person name="Biffinger J."/>
            <person name="Kelley-Loughnane N."/>
            <person name="Varaljay V.A."/>
            <person name="Crookes-Goodson W.J."/>
        </authorList>
    </citation>
    <scope>NUCLEOTIDE SEQUENCE</scope>
    <source>
        <strain evidence="2">5307AH</strain>
    </source>
</reference>
<feature type="region of interest" description="Disordered" evidence="1">
    <location>
        <begin position="249"/>
        <end position="276"/>
    </location>
</feature>
<feature type="compositionally biased region" description="Basic and acidic residues" evidence="1">
    <location>
        <begin position="313"/>
        <end position="325"/>
    </location>
</feature>
<protein>
    <submittedName>
        <fullName evidence="2">Eukaryotic mitochondrial regulator protein-domain-containing protein</fullName>
    </submittedName>
</protein>
<name>A0AAD9CS44_PAPLA</name>
<feature type="compositionally biased region" description="Basic residues" evidence="1">
    <location>
        <begin position="326"/>
        <end position="336"/>
    </location>
</feature>
<dbReference type="Proteomes" id="UP001182556">
    <property type="component" value="Unassembled WGS sequence"/>
</dbReference>
<dbReference type="InterPro" id="IPR021036">
    <property type="entry name" value="Ribosomal_mS45"/>
</dbReference>
<keyword evidence="3" id="KW-1185">Reference proteome</keyword>